<gene>
    <name evidence="1" type="ORF">LCGC14_2028130</name>
</gene>
<sequence length="67" mass="7661">MAMEMLQVKIPKETNRRLPIVAARHGLTVPEMIRVILNLITSGRIELTITQEAKNERPSRTNRNRPG</sequence>
<dbReference type="EMBL" id="LAZR01023557">
    <property type="protein sequence ID" value="KKL78110.1"/>
    <property type="molecule type" value="Genomic_DNA"/>
</dbReference>
<protein>
    <submittedName>
        <fullName evidence="1">Uncharacterized protein</fullName>
    </submittedName>
</protein>
<name>A0A0F9H8X8_9ZZZZ</name>
<comment type="caution">
    <text evidence="1">The sequence shown here is derived from an EMBL/GenBank/DDBJ whole genome shotgun (WGS) entry which is preliminary data.</text>
</comment>
<dbReference type="AlphaFoldDB" id="A0A0F9H8X8"/>
<proteinExistence type="predicted"/>
<accession>A0A0F9H8X8</accession>
<organism evidence="1">
    <name type="scientific">marine sediment metagenome</name>
    <dbReference type="NCBI Taxonomy" id="412755"/>
    <lineage>
        <taxon>unclassified sequences</taxon>
        <taxon>metagenomes</taxon>
        <taxon>ecological metagenomes</taxon>
    </lineage>
</organism>
<evidence type="ECO:0000313" key="1">
    <source>
        <dbReference type="EMBL" id="KKL78110.1"/>
    </source>
</evidence>
<reference evidence="1" key="1">
    <citation type="journal article" date="2015" name="Nature">
        <title>Complex archaea that bridge the gap between prokaryotes and eukaryotes.</title>
        <authorList>
            <person name="Spang A."/>
            <person name="Saw J.H."/>
            <person name="Jorgensen S.L."/>
            <person name="Zaremba-Niedzwiedzka K."/>
            <person name="Martijn J."/>
            <person name="Lind A.E."/>
            <person name="van Eijk R."/>
            <person name="Schleper C."/>
            <person name="Guy L."/>
            <person name="Ettema T.J."/>
        </authorList>
    </citation>
    <scope>NUCLEOTIDE SEQUENCE</scope>
</reference>